<proteinExistence type="predicted"/>
<accession>A0A1G9EQJ2</accession>
<dbReference type="AlphaFoldDB" id="A0A1G9EQJ2"/>
<dbReference type="EMBL" id="FNFX01000005">
    <property type="protein sequence ID" value="SDK78452.1"/>
    <property type="molecule type" value="Genomic_DNA"/>
</dbReference>
<protein>
    <recommendedName>
        <fullName evidence="3">DUF2171 domain-containing protein</fullName>
    </recommendedName>
</protein>
<name>A0A1G9EQJ2_9PROT</name>
<keyword evidence="2" id="KW-1185">Reference proteome</keyword>
<dbReference type="Pfam" id="PF09939">
    <property type="entry name" value="DUF2171"/>
    <property type="match status" value="1"/>
</dbReference>
<sequence length="86" mass="9426">MIDAKEIKNDMPVITTGAEQFAEVDHLVGPDVIKLKKDASGTHHYIPLSWVISTEGGRVKVNRTLSQVKEDWGADEAACQVTAARH</sequence>
<gene>
    <name evidence="1" type="ORF">SAMN05192566_2400</name>
</gene>
<dbReference type="InterPro" id="IPR018684">
    <property type="entry name" value="DUF2171"/>
</dbReference>
<evidence type="ECO:0008006" key="3">
    <source>
        <dbReference type="Google" id="ProtNLM"/>
    </source>
</evidence>
<evidence type="ECO:0000313" key="1">
    <source>
        <dbReference type="EMBL" id="SDK78452.1"/>
    </source>
</evidence>
<organism evidence="1 2">
    <name type="scientific">Methylophilus rhizosphaerae</name>
    <dbReference type="NCBI Taxonomy" id="492660"/>
    <lineage>
        <taxon>Bacteria</taxon>
        <taxon>Pseudomonadati</taxon>
        <taxon>Pseudomonadota</taxon>
        <taxon>Betaproteobacteria</taxon>
        <taxon>Nitrosomonadales</taxon>
        <taxon>Methylophilaceae</taxon>
        <taxon>Methylophilus</taxon>
    </lineage>
</organism>
<dbReference type="OrthoDB" id="5569780at2"/>
<dbReference type="Proteomes" id="UP000198629">
    <property type="component" value="Unassembled WGS sequence"/>
</dbReference>
<evidence type="ECO:0000313" key="2">
    <source>
        <dbReference type="Proteomes" id="UP000198629"/>
    </source>
</evidence>
<reference evidence="2" key="1">
    <citation type="submission" date="2016-10" db="EMBL/GenBank/DDBJ databases">
        <authorList>
            <person name="Varghese N."/>
            <person name="Submissions S."/>
        </authorList>
    </citation>
    <scope>NUCLEOTIDE SEQUENCE [LARGE SCALE GENOMIC DNA]</scope>
    <source>
        <strain evidence="2">CBMB127</strain>
    </source>
</reference>